<keyword evidence="2" id="KW-1185">Reference proteome</keyword>
<name>A0ABP1F121_9FLAO</name>
<organism evidence="1 2">
    <name type="scientific">Tenacibaculum polynesiense</name>
    <dbReference type="NCBI Taxonomy" id="3137857"/>
    <lineage>
        <taxon>Bacteria</taxon>
        <taxon>Pseudomonadati</taxon>
        <taxon>Bacteroidota</taxon>
        <taxon>Flavobacteriia</taxon>
        <taxon>Flavobacteriales</taxon>
        <taxon>Flavobacteriaceae</taxon>
        <taxon>Tenacibaculum</taxon>
    </lineage>
</organism>
<dbReference type="EMBL" id="CAXJIO010000015">
    <property type="protein sequence ID" value="CAL2104230.1"/>
    <property type="molecule type" value="Genomic_DNA"/>
</dbReference>
<protein>
    <recommendedName>
        <fullName evidence="3">Co-chaperone DjlA N-terminal domain-containing protein</fullName>
    </recommendedName>
</protein>
<reference evidence="1 2" key="1">
    <citation type="submission" date="2024-05" db="EMBL/GenBank/DDBJ databases">
        <authorList>
            <person name="Duchaud E."/>
        </authorList>
    </citation>
    <scope>NUCLEOTIDE SEQUENCE [LARGE SCALE GENOMIC DNA]</scope>
    <source>
        <strain evidence="1">Ena-SAMPLE-TAB-13-05-2024-13:56:06:370-140308</strain>
    </source>
</reference>
<dbReference type="Proteomes" id="UP001497527">
    <property type="component" value="Unassembled WGS sequence"/>
</dbReference>
<sequence>MLVLRHSLNFLSSIAQFVYVVIAVDGAVREEEEEKLLELFDTIWKAPKIFSDSEIEHIKRMYLQFKKEENSTELCFQNFIEFKNNNESLFSDEIKSILWETACIVTSEVNNRNKSELIFLVKLERELKK</sequence>
<accession>A0ABP1F121</accession>
<comment type="caution">
    <text evidence="1">The sequence shown here is derived from an EMBL/GenBank/DDBJ whole genome shotgun (WGS) entry which is preliminary data.</text>
</comment>
<evidence type="ECO:0000313" key="1">
    <source>
        <dbReference type="EMBL" id="CAL2104230.1"/>
    </source>
</evidence>
<dbReference type="RefSeq" id="WP_348718509.1">
    <property type="nucleotide sequence ID" value="NZ_CAXJIO010000015.1"/>
</dbReference>
<gene>
    <name evidence="1" type="ORF">T190423A01A_60167</name>
</gene>
<evidence type="ECO:0008006" key="3">
    <source>
        <dbReference type="Google" id="ProtNLM"/>
    </source>
</evidence>
<proteinExistence type="predicted"/>
<evidence type="ECO:0000313" key="2">
    <source>
        <dbReference type="Proteomes" id="UP001497527"/>
    </source>
</evidence>